<evidence type="ECO:0000256" key="1">
    <source>
        <dbReference type="ARBA" id="ARBA00004245"/>
    </source>
</evidence>
<comment type="subcellular location">
    <subcellularLocation>
        <location evidence="1">Cytoplasm</location>
        <location evidence="1">Cytoskeleton</location>
    </subcellularLocation>
</comment>
<evidence type="ECO:0000256" key="5">
    <source>
        <dbReference type="SAM" id="MobiDB-lite"/>
    </source>
</evidence>
<proteinExistence type="predicted"/>
<dbReference type="STRING" id="1890364.A0A2P6NNZ5"/>
<protein>
    <submittedName>
        <fullName evidence="7">Wiskott-Aldrich syndrome-like</fullName>
    </submittedName>
</protein>
<dbReference type="InParanoid" id="A0A2P6NNZ5"/>
<dbReference type="InterPro" id="IPR036936">
    <property type="entry name" value="CRIB_dom_sf"/>
</dbReference>
<dbReference type="InterPro" id="IPR000095">
    <property type="entry name" value="CRIB_dom"/>
</dbReference>
<comment type="caution">
    <text evidence="7">The sequence shown here is derived from an EMBL/GenBank/DDBJ whole genome shotgun (WGS) entry which is preliminary data.</text>
</comment>
<evidence type="ECO:0000256" key="2">
    <source>
        <dbReference type="ARBA" id="ARBA00022490"/>
    </source>
</evidence>
<evidence type="ECO:0000313" key="8">
    <source>
        <dbReference type="Proteomes" id="UP000241769"/>
    </source>
</evidence>
<feature type="compositionally biased region" description="Pro residues" evidence="5">
    <location>
        <begin position="269"/>
        <end position="290"/>
    </location>
</feature>
<dbReference type="Gene3D" id="2.30.29.30">
    <property type="entry name" value="Pleckstrin-homology domain (PH domain)/Phosphotyrosine-binding domain (PTB)"/>
    <property type="match status" value="1"/>
</dbReference>
<feature type="compositionally biased region" description="Pro residues" evidence="5">
    <location>
        <begin position="146"/>
        <end position="162"/>
    </location>
</feature>
<dbReference type="SUPFAM" id="SSF47912">
    <property type="entry name" value="Wiscott-Aldrich syndrome protein, WASP, C-terminal domain"/>
    <property type="match status" value="1"/>
</dbReference>
<keyword evidence="3" id="KW-0597">Phosphoprotein</keyword>
<keyword evidence="2" id="KW-0963">Cytoplasm</keyword>
<dbReference type="GO" id="GO:0007015">
    <property type="term" value="P:actin filament organization"/>
    <property type="evidence" value="ECO:0007669"/>
    <property type="project" value="InterPro"/>
</dbReference>
<dbReference type="SMART" id="SM00461">
    <property type="entry name" value="WH1"/>
    <property type="match status" value="1"/>
</dbReference>
<dbReference type="Proteomes" id="UP000241769">
    <property type="component" value="Unassembled WGS sequence"/>
</dbReference>
<dbReference type="Pfam" id="PF00568">
    <property type="entry name" value="WH1"/>
    <property type="match status" value="1"/>
</dbReference>
<feature type="compositionally biased region" description="Low complexity" evidence="5">
    <location>
        <begin position="118"/>
        <end position="129"/>
    </location>
</feature>
<organism evidence="7 8">
    <name type="scientific">Planoprotostelium fungivorum</name>
    <dbReference type="NCBI Taxonomy" id="1890364"/>
    <lineage>
        <taxon>Eukaryota</taxon>
        <taxon>Amoebozoa</taxon>
        <taxon>Evosea</taxon>
        <taxon>Variosea</taxon>
        <taxon>Cavosteliida</taxon>
        <taxon>Cavosteliaceae</taxon>
        <taxon>Planoprotostelium</taxon>
    </lineage>
</organism>
<evidence type="ECO:0000256" key="4">
    <source>
        <dbReference type="ARBA" id="ARBA00023212"/>
    </source>
</evidence>
<evidence type="ECO:0000259" key="6">
    <source>
        <dbReference type="PROSITE" id="PS50229"/>
    </source>
</evidence>
<feature type="region of interest" description="Disordered" evidence="5">
    <location>
        <begin position="115"/>
        <end position="170"/>
    </location>
</feature>
<keyword evidence="8" id="KW-1185">Reference proteome</keyword>
<evidence type="ECO:0000256" key="3">
    <source>
        <dbReference type="ARBA" id="ARBA00022553"/>
    </source>
</evidence>
<dbReference type="EMBL" id="MDYQ01000042">
    <property type="protein sequence ID" value="PRP85618.1"/>
    <property type="molecule type" value="Genomic_DNA"/>
</dbReference>
<feature type="domain" description="WH1" evidence="6">
    <location>
        <begin position="17"/>
        <end position="122"/>
    </location>
</feature>
<feature type="compositionally biased region" description="Acidic residues" evidence="5">
    <location>
        <begin position="344"/>
        <end position="357"/>
    </location>
</feature>
<dbReference type="PROSITE" id="PS50229">
    <property type="entry name" value="WH1"/>
    <property type="match status" value="1"/>
</dbReference>
<dbReference type="SMART" id="SM00285">
    <property type="entry name" value="PBD"/>
    <property type="match status" value="1"/>
</dbReference>
<accession>A0A2P6NNZ5</accession>
<reference evidence="7 8" key="1">
    <citation type="journal article" date="2018" name="Genome Biol. Evol.">
        <title>Multiple Roots of Fruiting Body Formation in Amoebozoa.</title>
        <authorList>
            <person name="Hillmann F."/>
            <person name="Forbes G."/>
            <person name="Novohradska S."/>
            <person name="Ferling I."/>
            <person name="Riege K."/>
            <person name="Groth M."/>
            <person name="Westermann M."/>
            <person name="Marz M."/>
            <person name="Spaller T."/>
            <person name="Winckler T."/>
            <person name="Schaap P."/>
            <person name="Glockner G."/>
        </authorList>
    </citation>
    <scope>NUCLEOTIDE SEQUENCE [LARGE SCALE GENOMIC DNA]</scope>
    <source>
        <strain evidence="7 8">Jena</strain>
    </source>
</reference>
<dbReference type="InterPro" id="IPR000697">
    <property type="entry name" value="WH1/EVH1_dom"/>
</dbReference>
<name>A0A2P6NNZ5_9EUKA</name>
<dbReference type="Pfam" id="PF00786">
    <property type="entry name" value="PBD"/>
    <property type="match status" value="1"/>
</dbReference>
<dbReference type="InterPro" id="IPR011993">
    <property type="entry name" value="PH-like_dom_sf"/>
</dbReference>
<dbReference type="SUPFAM" id="SSF50729">
    <property type="entry name" value="PH domain-like"/>
    <property type="match status" value="1"/>
</dbReference>
<gene>
    <name evidence="7" type="ORF">PROFUN_06407</name>
</gene>
<dbReference type="InterPro" id="IPR011026">
    <property type="entry name" value="WAS_C"/>
</dbReference>
<evidence type="ECO:0000313" key="7">
    <source>
        <dbReference type="EMBL" id="PRP85618.1"/>
    </source>
</evidence>
<sequence length="357" mass="37965">MGFSYLLEQEEHDAIIASLSEESVESTAVVELYRSYGQNWVKECTGCAVVSTSNQVAHIKVIDLADQSVLFTQEIYRDFEIEGLTSFLSAFETDDAVVGLNFSDEGECADFAKAVQDSTQQSSTQSSPTPTSPPANPTPFATSSPSGPPALPPAPHHAPTSPPIKNNTPPAAKAKIFSKTAGIKKIFGGFFSKGDDDIDNLAISEPSDFRHMSSIGWNPGEGSFEIRNIPAEWRKLFQAAGITKNDLKNKDTAAFVMNIIEENGGSTSAPPPPPPPSAPPPPPMGGPKPAPVHKAPDLLSQIQGGASLKSVDRTEERPPPPPSVGLADTLARAMDARRAAIGTQDEDEGADEWSDNE</sequence>
<feature type="region of interest" description="Disordered" evidence="5">
    <location>
        <begin position="262"/>
        <end position="357"/>
    </location>
</feature>
<keyword evidence="4" id="KW-0206">Cytoskeleton</keyword>
<dbReference type="GO" id="GO:0005856">
    <property type="term" value="C:cytoskeleton"/>
    <property type="evidence" value="ECO:0007669"/>
    <property type="project" value="UniProtKB-SubCell"/>
</dbReference>
<dbReference type="AlphaFoldDB" id="A0A2P6NNZ5"/>
<dbReference type="Gene3D" id="3.90.810.10">
    <property type="entry name" value="CRIB domain"/>
    <property type="match status" value="1"/>
</dbReference>
<dbReference type="OrthoDB" id="8963340at2759"/>